<keyword evidence="2" id="KW-0067">ATP-binding</keyword>
<evidence type="ECO:0000313" key="8">
    <source>
        <dbReference type="Proteomes" id="UP000007264"/>
    </source>
</evidence>
<evidence type="ECO:0000256" key="3">
    <source>
        <dbReference type="SAM" id="MobiDB-lite"/>
    </source>
</evidence>
<keyword evidence="1" id="KW-0547">Nucleotide-binding</keyword>
<evidence type="ECO:0000259" key="4">
    <source>
        <dbReference type="Pfam" id="PF13538"/>
    </source>
</evidence>
<dbReference type="Gene3D" id="1.10.150.20">
    <property type="entry name" value="5' to 3' exonuclease, C-terminal subdomain"/>
    <property type="match status" value="1"/>
</dbReference>
<evidence type="ECO:0000313" key="7">
    <source>
        <dbReference type="EMBL" id="EIE21726.1"/>
    </source>
</evidence>
<evidence type="ECO:0000259" key="5">
    <source>
        <dbReference type="Pfam" id="PF14490"/>
    </source>
</evidence>
<dbReference type="CDD" id="cd17933">
    <property type="entry name" value="DEXSc_RecD-like"/>
    <property type="match status" value="1"/>
</dbReference>
<dbReference type="KEGG" id="csl:COCSUDRAFT_83515"/>
<dbReference type="InterPro" id="IPR029493">
    <property type="entry name" value="RecD2-like_HHH"/>
</dbReference>
<evidence type="ECO:0000256" key="2">
    <source>
        <dbReference type="ARBA" id="ARBA00022840"/>
    </source>
</evidence>
<accession>I0YTK7</accession>
<dbReference type="EMBL" id="AGSI01000012">
    <property type="protein sequence ID" value="EIE21726.1"/>
    <property type="molecule type" value="Genomic_DNA"/>
</dbReference>
<dbReference type="PANTHER" id="PTHR43788">
    <property type="entry name" value="DNA2/NAM7 HELICASE FAMILY MEMBER"/>
    <property type="match status" value="1"/>
</dbReference>
<dbReference type="Pfam" id="PF14490">
    <property type="entry name" value="HHH_RecD2"/>
    <property type="match status" value="1"/>
</dbReference>
<dbReference type="Pfam" id="PF13604">
    <property type="entry name" value="AAA_30"/>
    <property type="match status" value="1"/>
</dbReference>
<dbReference type="GeneID" id="17039664"/>
<organism evidence="7 8">
    <name type="scientific">Coccomyxa subellipsoidea (strain C-169)</name>
    <name type="common">Green microalga</name>
    <dbReference type="NCBI Taxonomy" id="574566"/>
    <lineage>
        <taxon>Eukaryota</taxon>
        <taxon>Viridiplantae</taxon>
        <taxon>Chlorophyta</taxon>
        <taxon>core chlorophytes</taxon>
        <taxon>Trebouxiophyceae</taxon>
        <taxon>Trebouxiophyceae incertae sedis</taxon>
        <taxon>Coccomyxaceae</taxon>
        <taxon>Coccomyxa</taxon>
        <taxon>Coccomyxa subellipsoidea</taxon>
    </lineage>
</organism>
<dbReference type="Gene3D" id="3.40.50.300">
    <property type="entry name" value="P-loop containing nucleotide triphosphate hydrolases"/>
    <property type="match status" value="2"/>
</dbReference>
<dbReference type="eggNOG" id="ENOG502RRFY">
    <property type="taxonomic scope" value="Eukaryota"/>
</dbReference>
<dbReference type="CDD" id="cd18809">
    <property type="entry name" value="SF1_C_RecD"/>
    <property type="match status" value="1"/>
</dbReference>
<feature type="region of interest" description="Disordered" evidence="3">
    <location>
        <begin position="273"/>
        <end position="296"/>
    </location>
</feature>
<evidence type="ECO:0000256" key="1">
    <source>
        <dbReference type="ARBA" id="ARBA00022741"/>
    </source>
</evidence>
<dbReference type="SUPFAM" id="SSF52540">
    <property type="entry name" value="P-loop containing nucleoside triphosphate hydrolases"/>
    <property type="match status" value="1"/>
</dbReference>
<dbReference type="InterPro" id="IPR041451">
    <property type="entry name" value="RecD2_SH13"/>
</dbReference>
<feature type="domain" description="UvrD-like helicase C-terminal" evidence="4">
    <location>
        <begin position="785"/>
        <end position="833"/>
    </location>
</feature>
<dbReference type="InterPro" id="IPR050534">
    <property type="entry name" value="Coronavir_polyprotein_1ab"/>
</dbReference>
<dbReference type="STRING" id="574566.I0YTK7"/>
<keyword evidence="8" id="KW-1185">Reference proteome</keyword>
<feature type="region of interest" description="Disordered" evidence="3">
    <location>
        <begin position="43"/>
        <end position="89"/>
    </location>
</feature>
<dbReference type="PANTHER" id="PTHR43788:SF6">
    <property type="entry name" value="DNA HELICASE B"/>
    <property type="match status" value="1"/>
</dbReference>
<dbReference type="InterPro" id="IPR027785">
    <property type="entry name" value="UvrD-like_helicase_C"/>
</dbReference>
<proteinExistence type="predicted"/>
<protein>
    <recommendedName>
        <fullName evidence="9">P-loop containing nucleoside triphosphate hydrolase protein</fullName>
    </recommendedName>
</protein>
<name>I0YTK7_COCSC</name>
<dbReference type="GO" id="GO:0005524">
    <property type="term" value="F:ATP binding"/>
    <property type="evidence" value="ECO:0007669"/>
    <property type="project" value="UniProtKB-KW"/>
</dbReference>
<dbReference type="Proteomes" id="UP000007264">
    <property type="component" value="Unassembled WGS sequence"/>
</dbReference>
<feature type="domain" description="ATP-dependent RecD2 DNA helicase SH3" evidence="6">
    <location>
        <begin position="701"/>
        <end position="763"/>
    </location>
</feature>
<comment type="caution">
    <text evidence="7">The sequence shown here is derived from an EMBL/GenBank/DDBJ whole genome shotgun (WGS) entry which is preliminary data.</text>
</comment>
<dbReference type="Gene3D" id="1.10.10.2220">
    <property type="match status" value="1"/>
</dbReference>
<sequence>MAKVVSLIMITRDMILKIQPRTSQGPGRSSTTSAVAVRTDTASAHALQSPAEQQPARWQSGPDAGGMLLNGEAKPAAEPASGTHSDQPHQLPTELKAIAFEEVVPQSPDAIAAYLSSVIPGKKTWTRDARAFLKKLGVGGKLAQTLVERYGLHTEACLRKDPYSALFSIPGVSFRAAEDLARAVEAPSDLLSRGAMAFLHTLQLAADKSGHTHLPWNVLLSETLRLMASSGKRWEDEESLRRVAQRLQERGLLVVEAPEAPLLTQISAAQAPTPPLSDVFGDADSPEGGNWQDAAQEAARRESLQAYLAVRMTGVGPCRARQMVDEFGERIIRVLNGGAVAAEKQLMKLKGVGKITAARMKASWDKSKSKQALPWPWHADSRCYLAGMHHAEEEQTFENREEFFKKWSNAWLKTQSASGNAAGLSEGQKAAVLKASTAPLVVLTGGPGCGKTFATKAIVQLWARQEKDIRLAAPTGRAAQRLQEEAGSKQSKATTLHRLLGYKSRGQRTAKDAASGSNDEGVGDMEGTFTVNAKRPLECARGSLAVLVDEASMLDMSLAAALLDALPTDRPVQLVLVGDADQLPPVGAGSFLAAAIESGAVPVVDLREVFRQAQGSAIVKAAHAVHAGAMPPLTRVAPRIPSQAARENEALWVVPRSTAGIEDEVVATVSGSLLSDRGIDAKTDMQVLSPMRRGPAGVQSLNARLQALLNPPQPGRAEISLAAASDRPQLLRAVNNYDKDVYNGDPGYISEIDAKARRVIVDFPSALSGPKRVEYVGPELWEVELAWATTVHKAQGSESKAVIVVLSPNQRPLLTRRLLYTALTRARETVIVVGPEAAIRTALQDVQGDVRLTSLHDRLAAAADSAGLARCVPVVYGDGVSPVLAGAEMAQAVAESLQQASDAEAVATQHPSKELGFPHSSTAATPEVDTLTVRSNGVSGRMAPVATRRAPLASRPLALSSAAAQKWGAGKRDGKGLSVEDVAA</sequence>
<dbReference type="Gene3D" id="2.30.30.940">
    <property type="match status" value="1"/>
</dbReference>
<dbReference type="GO" id="GO:0003678">
    <property type="term" value="F:DNA helicase activity"/>
    <property type="evidence" value="ECO:0007669"/>
    <property type="project" value="UniProtKB-ARBA"/>
</dbReference>
<dbReference type="AlphaFoldDB" id="I0YTK7"/>
<evidence type="ECO:0008006" key="9">
    <source>
        <dbReference type="Google" id="ProtNLM"/>
    </source>
</evidence>
<reference evidence="7 8" key="1">
    <citation type="journal article" date="2012" name="Genome Biol.">
        <title>The genome of the polar eukaryotic microalga coccomyxa subellipsoidea reveals traits of cold adaptation.</title>
        <authorList>
            <person name="Blanc G."/>
            <person name="Agarkova I."/>
            <person name="Grimwood J."/>
            <person name="Kuo A."/>
            <person name="Brueggeman A."/>
            <person name="Dunigan D."/>
            <person name="Gurnon J."/>
            <person name="Ladunga I."/>
            <person name="Lindquist E."/>
            <person name="Lucas S."/>
            <person name="Pangilinan J."/>
            <person name="Proschold T."/>
            <person name="Salamov A."/>
            <person name="Schmutz J."/>
            <person name="Weeks D."/>
            <person name="Yamada T."/>
            <person name="Claverie J.M."/>
            <person name="Grigoriev I."/>
            <person name="Van Etten J."/>
            <person name="Lomsadze A."/>
            <person name="Borodovsky M."/>
        </authorList>
    </citation>
    <scope>NUCLEOTIDE SEQUENCE [LARGE SCALE GENOMIC DNA]</scope>
    <source>
        <strain evidence="7 8">C-169</strain>
    </source>
</reference>
<evidence type="ECO:0000259" key="6">
    <source>
        <dbReference type="Pfam" id="PF18335"/>
    </source>
</evidence>
<dbReference type="Pfam" id="PF18335">
    <property type="entry name" value="SH3_13"/>
    <property type="match status" value="1"/>
</dbReference>
<feature type="region of interest" description="Disordered" evidence="3">
    <location>
        <begin position="963"/>
        <end position="984"/>
    </location>
</feature>
<dbReference type="Pfam" id="PF13538">
    <property type="entry name" value="UvrD_C_2"/>
    <property type="match status" value="1"/>
</dbReference>
<dbReference type="InterPro" id="IPR027417">
    <property type="entry name" value="P-loop_NTPase"/>
</dbReference>
<gene>
    <name evidence="7" type="ORF">COCSUDRAFT_83515</name>
</gene>
<dbReference type="RefSeq" id="XP_005646270.1">
    <property type="nucleotide sequence ID" value="XM_005646213.1"/>
</dbReference>
<dbReference type="OrthoDB" id="6513042at2759"/>
<feature type="domain" description="ATP-dependent RecD2 DNA helicase-like helix-hairpin-helix" evidence="5">
    <location>
        <begin position="126"/>
        <end position="212"/>
    </location>
</feature>
<dbReference type="Pfam" id="PF14520">
    <property type="entry name" value="HHH_5"/>
    <property type="match status" value="1"/>
</dbReference>